<keyword evidence="2" id="KW-0418">Kinase</keyword>
<dbReference type="InterPro" id="IPR051681">
    <property type="entry name" value="Ser/Thr_Kinases-Pseudokinases"/>
</dbReference>
<gene>
    <name evidence="2" type="ORF">RCL2_002777300</name>
</gene>
<dbReference type="PROSITE" id="PS50011">
    <property type="entry name" value="PROTEIN_KINASE_DOM"/>
    <property type="match status" value="1"/>
</dbReference>
<dbReference type="AlphaFoldDB" id="A0A8H3R2X0"/>
<accession>A0A8H3R2X0</accession>
<evidence type="ECO:0000313" key="2">
    <source>
        <dbReference type="EMBL" id="GET01362.1"/>
    </source>
</evidence>
<sequence length="1148" mass="131870">MSSFNAAVIRKDLVNEVHNAFLDYYYFHDNIHKQCNFMKQTVLADGSLTEDEKAESIKLFTKYYDREKVLLNEGTRRICENCNKKCLATLYCERCVRDYLNRKFSNWSSGNNDIDNLIQKCQKKSLGPNEIVEWIPYYNLENINYTTKGGFSEIYTADWVGGHFNEWDSKEQQLKRIGTHKVILKKLENIGSANRSCHLILSNKYDFIVRCFGLTVSPLDGKCMLVMEQLDTNLRKYLQQNYSQLTWKEKVKITLNIIIALNNIHKENLIHRDLHSGNILHHKYTNSWFIGDFGFCGPADKKLNSIYGNLPYIAPEIINGSETTFKSDIYSFAMLMWEISAGQPPFINLEKNNNLAANIIAGMRPRIITGTPSQYEELINQCWDDVPLKRPNSDLLKKRIIMLYQNMPNEINNNLGIFSSNFLNKTQPEGEGTEEFLSKSYDFNIPENIDDFVDSNNKINNKPSSIIIKEIGNEKSVLLNDYIQREIQEAIQETIRQQEEKYYIVQKRIMKYHQFFIIDKYDVQNNSNLHDIFNIFNDPSYDSNAYNFSIPDNIKDFDNSSNENNNNILESSNILKDEIYNNPNSYSKMQDVSHNINDNNSDIYWGRSVKEHLAGSTKWNIYVITRGLYYPFTKMEVIADDQVINFISEEARFVIPNDPLPNSIKIPEDLREIFDEALDNELGLSFREAHYNLVGIGTGYKQTGGKFTELPAIIFYVRQKGILRRGCGGIFPEKICGFLTDVIEACVATPCAGLGKDTCRSYQKNVMLGSSIGVGSKESRNTTGTLSAVACENKSPNQIGIISCEHVLKFKESNHVKKITIYQPSNNDHLFELRRELRGLLDLSKTLEENGFINKINQKREELKIAESQNSKLATYVKGMRKNFVSKINNNKKYGVDAGFCVFDNESRKLYAKNFPIPPSYLKNAGLSTSLEGTYTYNELKFFNYNNRVFKVGRTTGLTIGQLLPTDLAIACNLTNESIKDSRKLEMEKHIPSYDNAEQKIFIGYMKSQLDSEICQERKKCYPTEWFDRQLAFKFEPGDFDSGDSGASIMDGTGKALGILHAKWTTPYQVHGIASPYFAILEALDVSIHLFSNPVTPTVIPSFSNIQNNYDRKDNLKMQDVKQPSNSQKNQSKTYLDQYCSYYYKFTL</sequence>
<dbReference type="GO" id="GO:0005524">
    <property type="term" value="F:ATP binding"/>
    <property type="evidence" value="ECO:0007669"/>
    <property type="project" value="InterPro"/>
</dbReference>
<dbReference type="Gene3D" id="1.10.510.10">
    <property type="entry name" value="Transferase(Phosphotransferase) domain 1"/>
    <property type="match status" value="1"/>
</dbReference>
<proteinExistence type="predicted"/>
<organism evidence="2 3">
    <name type="scientific">Rhizophagus clarus</name>
    <dbReference type="NCBI Taxonomy" id="94130"/>
    <lineage>
        <taxon>Eukaryota</taxon>
        <taxon>Fungi</taxon>
        <taxon>Fungi incertae sedis</taxon>
        <taxon>Mucoromycota</taxon>
        <taxon>Glomeromycotina</taxon>
        <taxon>Glomeromycetes</taxon>
        <taxon>Glomerales</taxon>
        <taxon>Glomeraceae</taxon>
        <taxon>Rhizophagus</taxon>
    </lineage>
</organism>
<evidence type="ECO:0000259" key="1">
    <source>
        <dbReference type="PROSITE" id="PS50011"/>
    </source>
</evidence>
<dbReference type="OrthoDB" id="2351813at2759"/>
<dbReference type="InterPro" id="IPR011009">
    <property type="entry name" value="Kinase-like_dom_sf"/>
</dbReference>
<name>A0A8H3R2X0_9GLOM</name>
<dbReference type="EMBL" id="BLAL01000298">
    <property type="protein sequence ID" value="GET01362.1"/>
    <property type="molecule type" value="Genomic_DNA"/>
</dbReference>
<keyword evidence="2" id="KW-0808">Transferase</keyword>
<dbReference type="Pfam" id="PF07714">
    <property type="entry name" value="PK_Tyr_Ser-Thr"/>
    <property type="match status" value="1"/>
</dbReference>
<dbReference type="SUPFAM" id="SSF56112">
    <property type="entry name" value="Protein kinase-like (PK-like)"/>
    <property type="match status" value="1"/>
</dbReference>
<dbReference type="InterPro" id="IPR000719">
    <property type="entry name" value="Prot_kinase_dom"/>
</dbReference>
<dbReference type="Proteomes" id="UP000615446">
    <property type="component" value="Unassembled WGS sequence"/>
</dbReference>
<reference evidence="2" key="1">
    <citation type="submission" date="2019-10" db="EMBL/GenBank/DDBJ databases">
        <title>Conservation and host-specific expression of non-tandemly repeated heterogenous ribosome RNA gene in arbuscular mycorrhizal fungi.</title>
        <authorList>
            <person name="Maeda T."/>
            <person name="Kobayashi Y."/>
            <person name="Nakagawa T."/>
            <person name="Ezawa T."/>
            <person name="Yamaguchi K."/>
            <person name="Bino T."/>
            <person name="Nishimoto Y."/>
            <person name="Shigenobu S."/>
            <person name="Kawaguchi M."/>
        </authorList>
    </citation>
    <scope>NUCLEOTIDE SEQUENCE</scope>
    <source>
        <strain evidence="2">HR1</strain>
    </source>
</reference>
<dbReference type="PANTHER" id="PTHR44329">
    <property type="entry name" value="SERINE/THREONINE-PROTEIN KINASE TNNI3K-RELATED"/>
    <property type="match status" value="1"/>
</dbReference>
<protein>
    <submittedName>
        <fullName evidence="2">Kinase-like domain-containing protein</fullName>
    </submittedName>
</protein>
<comment type="caution">
    <text evidence="2">The sequence shown here is derived from an EMBL/GenBank/DDBJ whole genome shotgun (WGS) entry which is preliminary data.</text>
</comment>
<dbReference type="InterPro" id="IPR001245">
    <property type="entry name" value="Ser-Thr/Tyr_kinase_cat_dom"/>
</dbReference>
<dbReference type="GO" id="GO:0004674">
    <property type="term" value="F:protein serine/threonine kinase activity"/>
    <property type="evidence" value="ECO:0007669"/>
    <property type="project" value="TreeGrafter"/>
</dbReference>
<evidence type="ECO:0000313" key="3">
    <source>
        <dbReference type="Proteomes" id="UP000615446"/>
    </source>
</evidence>
<feature type="domain" description="Protein kinase" evidence="1">
    <location>
        <begin position="140"/>
        <end position="402"/>
    </location>
</feature>